<dbReference type="Proteomes" id="UP001243844">
    <property type="component" value="Unassembled WGS sequence"/>
</dbReference>
<dbReference type="Pfam" id="PF18742">
    <property type="entry name" value="DpnII-MboI"/>
    <property type="match status" value="1"/>
</dbReference>
<evidence type="ECO:0008006" key="3">
    <source>
        <dbReference type="Google" id="ProtNLM"/>
    </source>
</evidence>
<reference evidence="1" key="1">
    <citation type="submission" date="2023-08" db="EMBL/GenBank/DDBJ databases">
        <title>Emergence of clinically-relevant ST2 carbapenem-resistant Acinetobacter baumannii strains in hospital sewages in Zhejiang, East of China.</title>
        <authorList>
            <person name="Kaichao C."/>
            <person name="Zhang R."/>
        </authorList>
    </citation>
    <scope>NUCLEOTIDE SEQUENCE</scope>
    <source>
        <strain evidence="1">M-RB-37</strain>
    </source>
</reference>
<proteinExistence type="predicted"/>
<dbReference type="AlphaFoldDB" id="A0AAW8J7C5"/>
<evidence type="ECO:0000313" key="1">
    <source>
        <dbReference type="EMBL" id="MDQ8935629.1"/>
    </source>
</evidence>
<name>A0AAW8J7C5_9GAMM</name>
<organism evidence="1 2">
    <name type="scientific">Acinetobacter rudis</name>
    <dbReference type="NCBI Taxonomy" id="632955"/>
    <lineage>
        <taxon>Bacteria</taxon>
        <taxon>Pseudomonadati</taxon>
        <taxon>Pseudomonadota</taxon>
        <taxon>Gammaproteobacteria</taxon>
        <taxon>Moraxellales</taxon>
        <taxon>Moraxellaceae</taxon>
        <taxon>Acinetobacter</taxon>
    </lineage>
</organism>
<dbReference type="EMBL" id="JAVIDL010000011">
    <property type="protein sequence ID" value="MDQ8935629.1"/>
    <property type="molecule type" value="Genomic_DNA"/>
</dbReference>
<gene>
    <name evidence="1" type="ORF">RFH47_07800</name>
</gene>
<sequence>MIVSEKVSNLIEKGKGVLASHEPNPPNVIGFPTCDTGLFATWKTQSLSFLERQFSSTSPYYMEFQDKVQQPYLGSINTGIGVLEAVREEIESGDISTASDTKSPIQIIRNICDRFHLVTRQLRTRYSDRETIDIQDEYDVQDLFHALLHLDFEDIRPEEWVPSNAGKSTRVDFLLKSERIVVEIKKTRKGLGSKEVGSQLIEDIHRYQTHPDCAALICFVYDPDGRISNPRGLEADLNKNTDSLIVQTFIRP</sequence>
<accession>A0AAW8J7C5</accession>
<comment type="caution">
    <text evidence="1">The sequence shown here is derived from an EMBL/GenBank/DDBJ whole genome shotgun (WGS) entry which is preliminary data.</text>
</comment>
<protein>
    <recommendedName>
        <fullName evidence="3">Malate dehydrogenase</fullName>
    </recommendedName>
</protein>
<dbReference type="RefSeq" id="WP_308981350.1">
    <property type="nucleotide sequence ID" value="NZ_JAVIDL010000011.1"/>
</dbReference>
<evidence type="ECO:0000313" key="2">
    <source>
        <dbReference type="Proteomes" id="UP001243844"/>
    </source>
</evidence>